<dbReference type="Proteomes" id="UP001360560">
    <property type="component" value="Unassembled WGS sequence"/>
</dbReference>
<dbReference type="InterPro" id="IPR048625">
    <property type="entry name" value="Sec10_N"/>
</dbReference>
<keyword evidence="3" id="KW-0268">Exocytosis</keyword>
<dbReference type="GO" id="GO:0006893">
    <property type="term" value="P:Golgi to plasma membrane transport"/>
    <property type="evidence" value="ECO:0007669"/>
    <property type="project" value="TreeGrafter"/>
</dbReference>
<protein>
    <submittedName>
        <fullName evidence="9">Exocyst subunit</fullName>
    </submittedName>
</protein>
<dbReference type="PANTHER" id="PTHR12100:SF0">
    <property type="entry name" value="EXOCYST COMPLEX COMPONENT 5"/>
    <property type="match status" value="1"/>
</dbReference>
<evidence type="ECO:0000259" key="7">
    <source>
        <dbReference type="Pfam" id="PF07393"/>
    </source>
</evidence>
<evidence type="ECO:0000313" key="9">
    <source>
        <dbReference type="EMBL" id="GMM34639.1"/>
    </source>
</evidence>
<dbReference type="RefSeq" id="XP_064851639.1">
    <property type="nucleotide sequence ID" value="XM_064995567.1"/>
</dbReference>
<dbReference type="GO" id="GO:0000145">
    <property type="term" value="C:exocyst"/>
    <property type="evidence" value="ECO:0007669"/>
    <property type="project" value="TreeGrafter"/>
</dbReference>
<feature type="coiled-coil region" evidence="5">
    <location>
        <begin position="84"/>
        <end position="111"/>
    </location>
</feature>
<comment type="caution">
    <text evidence="9">The sequence shown here is derived from an EMBL/GenBank/DDBJ whole genome shotgun (WGS) entry which is preliminary data.</text>
</comment>
<keyword evidence="2" id="KW-0813">Transport</keyword>
<feature type="domain" description="Exocyst complex component Sec10 N-terminal" evidence="8">
    <location>
        <begin position="73"/>
        <end position="186"/>
    </location>
</feature>
<name>A0AAV5QJ42_9ASCO</name>
<evidence type="ECO:0000256" key="1">
    <source>
        <dbReference type="ARBA" id="ARBA00006572"/>
    </source>
</evidence>
<dbReference type="Pfam" id="PF07393">
    <property type="entry name" value="Sec10_HB"/>
    <property type="match status" value="1"/>
</dbReference>
<dbReference type="AlphaFoldDB" id="A0AAV5QJ42"/>
<evidence type="ECO:0000259" key="8">
    <source>
        <dbReference type="Pfam" id="PF20667"/>
    </source>
</evidence>
<organism evidence="9 10">
    <name type="scientific">Saccharomycopsis crataegensis</name>
    <dbReference type="NCBI Taxonomy" id="43959"/>
    <lineage>
        <taxon>Eukaryota</taxon>
        <taxon>Fungi</taxon>
        <taxon>Dikarya</taxon>
        <taxon>Ascomycota</taxon>
        <taxon>Saccharomycotina</taxon>
        <taxon>Saccharomycetes</taxon>
        <taxon>Saccharomycopsidaceae</taxon>
        <taxon>Saccharomycopsis</taxon>
    </lineage>
</organism>
<evidence type="ECO:0000313" key="10">
    <source>
        <dbReference type="Proteomes" id="UP001360560"/>
    </source>
</evidence>
<evidence type="ECO:0000256" key="5">
    <source>
        <dbReference type="SAM" id="Coils"/>
    </source>
</evidence>
<dbReference type="PANTHER" id="PTHR12100">
    <property type="entry name" value="SEC10"/>
    <property type="match status" value="1"/>
</dbReference>
<evidence type="ECO:0000256" key="3">
    <source>
        <dbReference type="ARBA" id="ARBA00022483"/>
    </source>
</evidence>
<dbReference type="InterPro" id="IPR048627">
    <property type="entry name" value="Sec10_HB"/>
</dbReference>
<reference evidence="9 10" key="1">
    <citation type="journal article" date="2023" name="Elife">
        <title>Identification of key yeast species and microbe-microbe interactions impacting larval growth of Drosophila in the wild.</title>
        <authorList>
            <person name="Mure A."/>
            <person name="Sugiura Y."/>
            <person name="Maeda R."/>
            <person name="Honda K."/>
            <person name="Sakurai N."/>
            <person name="Takahashi Y."/>
            <person name="Watada M."/>
            <person name="Katoh T."/>
            <person name="Gotoh A."/>
            <person name="Gotoh Y."/>
            <person name="Taniguchi I."/>
            <person name="Nakamura K."/>
            <person name="Hayashi T."/>
            <person name="Katayama T."/>
            <person name="Uemura T."/>
            <person name="Hattori Y."/>
        </authorList>
    </citation>
    <scope>NUCLEOTIDE SEQUENCE [LARGE SCALE GENOMIC DNA]</scope>
    <source>
        <strain evidence="9 10">SC-9</strain>
    </source>
</reference>
<dbReference type="Pfam" id="PF20667">
    <property type="entry name" value="Sec10_N"/>
    <property type="match status" value="1"/>
</dbReference>
<evidence type="ECO:0000256" key="6">
    <source>
        <dbReference type="SAM" id="MobiDB-lite"/>
    </source>
</evidence>
<dbReference type="GeneID" id="90072618"/>
<keyword evidence="10" id="KW-1185">Reference proteome</keyword>
<keyword evidence="4 5" id="KW-0175">Coiled coil</keyword>
<dbReference type="InterPro" id="IPR009976">
    <property type="entry name" value="Sec10-like"/>
</dbReference>
<dbReference type="EMBL" id="BTFZ01000003">
    <property type="protein sequence ID" value="GMM34639.1"/>
    <property type="molecule type" value="Genomic_DNA"/>
</dbReference>
<sequence length="962" mass="111654">MWSIFDNIQQTKSNSKAAMNLYELDDRTRQILHSSNFLEDLSASDFIEEISKQHEISLNESKTNDNNLEQLDPKPFIRTFESVLSELKSLKKKNIEEMNNLENEVMDYELYHSKKVIKLWDQVQVINNKFGSLETVVSDVGSIINPLGEKLQVATSLKDQNMEIIFLTKCYNDFYRYNQSKLLIDLQNSKKSSDKKNCGKYISKLLKLAKKLSTNNGGDPDQEEKHKKFQVVYEEILKFSNNFETRLLMEFNQSYETENTLKMKECFDILIDFNENSTEIYDTYTGKIEALGQPLPEEDYILNNNEFMNENHEFWKLISDPIIHYNYEKLLSDLPQLQDLLEKFQNLIFNQFNLIKIIFNKSKHFFIKVFDLFLKQIFRKKLNNIVVNLLNYSQSLNNLAYVRLLHLLNVSITTFTNEIKEFFNENHSKIYLEDALIRRSNNNDNIGGGENNNNEDDDEDSKSIVNDLNNLIDSHFNELFFQFLTEKNYIEKEKKSLEDIYTKINSNFEKKHPKIFKDKALSVRLATTDSVKESNLLSPLASPTMGSPSLTSRIGSFTAGSGSHHNILEKNKLIQIRTYMKSKLERTSSNSSKFSSLNDSLLLSPKVDQANSIFSEMRDSDDSTLFDGDAFNEDGTDSDEASDIKFSKIDFMIQNSVESLSRISDLRPLNIPEYSLEILRILIFGIGGYLEFGLELNYYKLIHIDFKKNEFLNFNFLKIINKANRILRLLTDFIKLIILPLSINNSSTKKKIVNLTNGYLTTCELSLNIILRDSIELILNKIQYYLDKQKKKDFYVTNNKLSNLTSFDDDAYITSEFNNEDTETCQAICKFLNNLYLDQLLPKKLLIHSNLKNFLIEIGINLLSLLVNHLKKFQINEIGGVIVTKDIISYQALIDSWKIEDLSERFSILRELANLFTVQPNYIASLIKEGQLVNLNPDIIQQYVGRRADYNSSFLNKFGSFI</sequence>
<accession>A0AAV5QJ42</accession>
<feature type="region of interest" description="Disordered" evidence="6">
    <location>
        <begin position="443"/>
        <end position="462"/>
    </location>
</feature>
<evidence type="ECO:0000256" key="4">
    <source>
        <dbReference type="ARBA" id="ARBA00023054"/>
    </source>
</evidence>
<evidence type="ECO:0000256" key="2">
    <source>
        <dbReference type="ARBA" id="ARBA00022448"/>
    </source>
</evidence>
<proteinExistence type="inferred from homology"/>
<feature type="domain" description="Exocyst complex component Sec10-like alpha-helical bundle" evidence="7">
    <location>
        <begin position="198"/>
        <end position="955"/>
    </location>
</feature>
<dbReference type="GO" id="GO:0006887">
    <property type="term" value="P:exocytosis"/>
    <property type="evidence" value="ECO:0007669"/>
    <property type="project" value="UniProtKB-KW"/>
</dbReference>
<comment type="similarity">
    <text evidence="1">Belongs to the SEC10 family.</text>
</comment>
<gene>
    <name evidence="9" type="ORF">DASC09_019640</name>
</gene>